<dbReference type="InterPro" id="IPR003663">
    <property type="entry name" value="Sugar/inositol_transpt"/>
</dbReference>
<dbReference type="Gene3D" id="1.20.1250.20">
    <property type="entry name" value="MFS general substrate transporter like domains"/>
    <property type="match status" value="1"/>
</dbReference>
<evidence type="ECO:0000256" key="3">
    <source>
        <dbReference type="ARBA" id="ARBA00022475"/>
    </source>
</evidence>
<keyword evidence="5 10" id="KW-1133">Transmembrane helix</keyword>
<evidence type="ECO:0000256" key="10">
    <source>
        <dbReference type="SAM" id="Phobius"/>
    </source>
</evidence>
<feature type="region of interest" description="Disordered" evidence="9">
    <location>
        <begin position="1"/>
        <end position="21"/>
    </location>
</feature>
<dbReference type="InterPro" id="IPR044775">
    <property type="entry name" value="MFS_ERD6/Tret1-like"/>
</dbReference>
<feature type="transmembrane region" description="Helical" evidence="10">
    <location>
        <begin position="356"/>
        <end position="378"/>
    </location>
</feature>
<feature type="domain" description="Major facilitator superfamily (MFS) profile" evidence="11">
    <location>
        <begin position="60"/>
        <end position="477"/>
    </location>
</feature>
<evidence type="ECO:0000256" key="4">
    <source>
        <dbReference type="ARBA" id="ARBA00022692"/>
    </source>
</evidence>
<keyword evidence="4 10" id="KW-0812">Transmembrane</keyword>
<dbReference type="PANTHER" id="PTHR48021">
    <property type="match status" value="1"/>
</dbReference>
<dbReference type="PROSITE" id="PS00216">
    <property type="entry name" value="SUGAR_TRANSPORT_1"/>
    <property type="match status" value="2"/>
</dbReference>
<keyword evidence="6 10" id="KW-0472">Membrane</keyword>
<evidence type="ECO:0000256" key="7">
    <source>
        <dbReference type="ARBA" id="ARBA00023180"/>
    </source>
</evidence>
<dbReference type="SUPFAM" id="SSF103473">
    <property type="entry name" value="MFS general substrate transporter"/>
    <property type="match status" value="1"/>
</dbReference>
<dbReference type="PRINTS" id="PR00171">
    <property type="entry name" value="SUGRTRNSPORT"/>
</dbReference>
<feature type="transmembrane region" description="Helical" evidence="10">
    <location>
        <begin position="455"/>
        <end position="473"/>
    </location>
</feature>
<proteinExistence type="inferred from homology"/>
<comment type="subcellular location">
    <subcellularLocation>
        <location evidence="1">Cell membrane</location>
        <topology evidence="1">Multi-pass membrane protein</topology>
    </subcellularLocation>
</comment>
<keyword evidence="13" id="KW-1185">Reference proteome</keyword>
<dbReference type="EMBL" id="DF237694">
    <property type="protein sequence ID" value="GAQ91216.1"/>
    <property type="molecule type" value="Genomic_DNA"/>
</dbReference>
<feature type="transmembrane region" description="Helical" evidence="10">
    <location>
        <begin position="56"/>
        <end position="76"/>
    </location>
</feature>
<feature type="transmembrane region" description="Helical" evidence="10">
    <location>
        <begin position="329"/>
        <end position="349"/>
    </location>
</feature>
<evidence type="ECO:0000256" key="8">
    <source>
        <dbReference type="RuleBase" id="RU003346"/>
    </source>
</evidence>
<feature type="transmembrane region" description="Helical" evidence="10">
    <location>
        <begin position="423"/>
        <end position="443"/>
    </location>
</feature>
<reference evidence="12 13" key="1">
    <citation type="journal article" date="2014" name="Nat. Commun.">
        <title>Klebsormidium flaccidum genome reveals primary factors for plant terrestrial adaptation.</title>
        <authorList>
            <person name="Hori K."/>
            <person name="Maruyama F."/>
            <person name="Fujisawa T."/>
            <person name="Togashi T."/>
            <person name="Yamamoto N."/>
            <person name="Seo M."/>
            <person name="Sato S."/>
            <person name="Yamada T."/>
            <person name="Mori H."/>
            <person name="Tajima N."/>
            <person name="Moriyama T."/>
            <person name="Ikeuchi M."/>
            <person name="Watanabe M."/>
            <person name="Wada H."/>
            <person name="Kobayashi K."/>
            <person name="Saito M."/>
            <person name="Masuda T."/>
            <person name="Sasaki-Sekimoto Y."/>
            <person name="Mashiguchi K."/>
            <person name="Awai K."/>
            <person name="Shimojima M."/>
            <person name="Masuda S."/>
            <person name="Iwai M."/>
            <person name="Nobusawa T."/>
            <person name="Narise T."/>
            <person name="Kondo S."/>
            <person name="Saito H."/>
            <person name="Sato R."/>
            <person name="Murakawa M."/>
            <person name="Ihara Y."/>
            <person name="Oshima-Yamada Y."/>
            <person name="Ohtaka K."/>
            <person name="Satoh M."/>
            <person name="Sonobe K."/>
            <person name="Ishii M."/>
            <person name="Ohtani R."/>
            <person name="Kanamori-Sato M."/>
            <person name="Honoki R."/>
            <person name="Miyazaki D."/>
            <person name="Mochizuki H."/>
            <person name="Umetsu J."/>
            <person name="Higashi K."/>
            <person name="Shibata D."/>
            <person name="Kamiya Y."/>
            <person name="Sato N."/>
            <person name="Nakamura Y."/>
            <person name="Tabata S."/>
            <person name="Ida S."/>
            <person name="Kurokawa K."/>
            <person name="Ohta H."/>
        </authorList>
    </citation>
    <scope>NUCLEOTIDE SEQUENCE [LARGE SCALE GENOMIC DNA]</scope>
    <source>
        <strain evidence="12 13">NIES-2285</strain>
    </source>
</reference>
<evidence type="ECO:0000256" key="6">
    <source>
        <dbReference type="ARBA" id="ARBA00023136"/>
    </source>
</evidence>
<dbReference type="GO" id="GO:0016020">
    <property type="term" value="C:membrane"/>
    <property type="evidence" value="ECO:0000318"/>
    <property type="project" value="GO_Central"/>
</dbReference>
<dbReference type="PROSITE" id="PS00217">
    <property type="entry name" value="SUGAR_TRANSPORT_2"/>
    <property type="match status" value="1"/>
</dbReference>
<dbReference type="GO" id="GO:0051119">
    <property type="term" value="F:sugar transmembrane transporter activity"/>
    <property type="evidence" value="ECO:0007669"/>
    <property type="project" value="InterPro"/>
</dbReference>
<dbReference type="InterPro" id="IPR005829">
    <property type="entry name" value="Sugar_transporter_CS"/>
</dbReference>
<dbReference type="PANTHER" id="PTHR48021:SF1">
    <property type="entry name" value="GH07001P-RELATED"/>
    <property type="match status" value="1"/>
</dbReference>
<dbReference type="CDD" id="cd17358">
    <property type="entry name" value="MFS_GLUT6_8_Class3_like"/>
    <property type="match status" value="1"/>
</dbReference>
<comment type="similarity">
    <text evidence="2 8">Belongs to the major facilitator superfamily. Sugar transporter (TC 2.A.1.1) family.</text>
</comment>
<dbReference type="NCBIfam" id="TIGR00879">
    <property type="entry name" value="SP"/>
    <property type="match status" value="1"/>
</dbReference>
<gene>
    <name evidence="12" type="ORF">KFL_007450020</name>
</gene>
<organism evidence="12 13">
    <name type="scientific">Klebsormidium nitens</name>
    <name type="common">Green alga</name>
    <name type="synonym">Ulothrix nitens</name>
    <dbReference type="NCBI Taxonomy" id="105231"/>
    <lineage>
        <taxon>Eukaryota</taxon>
        <taxon>Viridiplantae</taxon>
        <taxon>Streptophyta</taxon>
        <taxon>Klebsormidiophyceae</taxon>
        <taxon>Klebsormidiales</taxon>
        <taxon>Klebsormidiaceae</taxon>
        <taxon>Klebsormidium</taxon>
    </lineage>
</organism>
<evidence type="ECO:0000256" key="9">
    <source>
        <dbReference type="SAM" id="MobiDB-lite"/>
    </source>
</evidence>
<dbReference type="InterPro" id="IPR005828">
    <property type="entry name" value="MFS_sugar_transport-like"/>
</dbReference>
<feature type="transmembrane region" description="Helical" evidence="10">
    <location>
        <begin position="384"/>
        <end position="411"/>
    </location>
</feature>
<dbReference type="InterPro" id="IPR020846">
    <property type="entry name" value="MFS_dom"/>
</dbReference>
<dbReference type="AlphaFoldDB" id="A0A1Y1IR25"/>
<dbReference type="OMA" id="KWTVIIG"/>
<dbReference type="InterPro" id="IPR050549">
    <property type="entry name" value="MFS_Trehalose_Transporter"/>
</dbReference>
<dbReference type="InterPro" id="IPR036259">
    <property type="entry name" value="MFS_trans_sf"/>
</dbReference>
<keyword evidence="7" id="KW-0325">Glycoprotein</keyword>
<accession>A0A1Y1IR25</accession>
<evidence type="ECO:0000313" key="12">
    <source>
        <dbReference type="EMBL" id="GAQ91216.1"/>
    </source>
</evidence>
<dbReference type="GO" id="GO:0005886">
    <property type="term" value="C:plasma membrane"/>
    <property type="evidence" value="ECO:0007669"/>
    <property type="project" value="UniProtKB-SubCell"/>
</dbReference>
<dbReference type="OrthoDB" id="6612291at2759"/>
<feature type="transmembrane region" description="Helical" evidence="10">
    <location>
        <begin position="211"/>
        <end position="229"/>
    </location>
</feature>
<feature type="transmembrane region" description="Helical" evidence="10">
    <location>
        <begin position="184"/>
        <end position="205"/>
    </location>
</feature>
<dbReference type="PROSITE" id="PS50850">
    <property type="entry name" value="MFS"/>
    <property type="match status" value="1"/>
</dbReference>
<dbReference type="FunFam" id="1.20.1250.20:FF:000055">
    <property type="entry name" value="Facilitated trehalose transporter Tret1-2 homolog"/>
    <property type="match status" value="1"/>
</dbReference>
<evidence type="ECO:0000256" key="5">
    <source>
        <dbReference type="ARBA" id="ARBA00022989"/>
    </source>
</evidence>
<keyword evidence="8" id="KW-0813">Transport</keyword>
<keyword evidence="12" id="KW-0762">Sugar transport</keyword>
<sequence>MAASPRTTKGTTAGAENEDVLAGRSGRVAGKAHDQAPLLEAGQGGERSSAAPSHSFTIVAVLIAALGPLYFGYSLGYTSPALPAIESQLELTTGQASFFGALVNIGAMMGSLSSGAVADAIGRKGVLAVAACPGVLGWLIIALAQDPLALYSGRLLCGFATGTFSFAVPIYIAEVSPSHLRGGLGAVNQLGITIGIVLVYALGMLIHWRTLAFIGVLPMGVLLLGLTVLPESPRWLAKNEYQARLVAALRQLRGAECDTRTEMQEIQEAARQSSAQPRATLRDLFKRDLTWPLVAGVGLMVLQQFSGVNAVMFYSGTIFRAAGVHSADAAAFTCGLLQVFMTGLAVWLMDKAGRRLLLMVSAGGMAVSSAALAYSFWLPPGSLAASYLAIASLLVYIAAFSLGMGAVPWIIMSEIFPVHVRGLAGSCATLVNWTASFTVTQTFQYLLLWSAPGAFLLYAVECVVTVFFVSYFVPETRGRTLEEIEASFKTL</sequence>
<feature type="transmembrane region" description="Helical" evidence="10">
    <location>
        <begin position="96"/>
        <end position="118"/>
    </location>
</feature>
<dbReference type="GO" id="GO:0022857">
    <property type="term" value="F:transmembrane transporter activity"/>
    <property type="evidence" value="ECO:0000318"/>
    <property type="project" value="GO_Central"/>
</dbReference>
<protein>
    <submittedName>
        <fullName evidence="12">Sugar transporter</fullName>
    </submittedName>
</protein>
<dbReference type="Pfam" id="PF00083">
    <property type="entry name" value="Sugar_tr"/>
    <property type="match status" value="1"/>
</dbReference>
<keyword evidence="3" id="KW-1003">Cell membrane</keyword>
<dbReference type="GO" id="GO:0055085">
    <property type="term" value="P:transmembrane transport"/>
    <property type="evidence" value="ECO:0000318"/>
    <property type="project" value="GO_Central"/>
</dbReference>
<evidence type="ECO:0000256" key="1">
    <source>
        <dbReference type="ARBA" id="ARBA00004651"/>
    </source>
</evidence>
<feature type="compositionally biased region" description="Polar residues" evidence="9">
    <location>
        <begin position="1"/>
        <end position="11"/>
    </location>
</feature>
<evidence type="ECO:0000313" key="13">
    <source>
        <dbReference type="Proteomes" id="UP000054558"/>
    </source>
</evidence>
<name>A0A1Y1IR25_KLENI</name>
<feature type="transmembrane region" description="Helical" evidence="10">
    <location>
        <begin position="125"/>
        <end position="145"/>
    </location>
</feature>
<evidence type="ECO:0000256" key="2">
    <source>
        <dbReference type="ARBA" id="ARBA00010992"/>
    </source>
</evidence>
<evidence type="ECO:0000259" key="11">
    <source>
        <dbReference type="PROSITE" id="PS50850"/>
    </source>
</evidence>
<dbReference type="Proteomes" id="UP000054558">
    <property type="component" value="Unassembled WGS sequence"/>
</dbReference>
<feature type="transmembrane region" description="Helical" evidence="10">
    <location>
        <begin position="151"/>
        <end position="172"/>
    </location>
</feature>
<feature type="transmembrane region" description="Helical" evidence="10">
    <location>
        <begin position="291"/>
        <end position="314"/>
    </location>
</feature>
<dbReference type="STRING" id="105231.A0A1Y1IR25"/>